<protein>
    <submittedName>
        <fullName evidence="3">Glyoxalase superfamily protein</fullName>
    </submittedName>
</protein>
<dbReference type="Pfam" id="PF20066">
    <property type="entry name" value="Glyoxalase_8"/>
    <property type="match status" value="1"/>
</dbReference>
<evidence type="ECO:0000259" key="2">
    <source>
        <dbReference type="Pfam" id="PF20066"/>
    </source>
</evidence>
<comment type="caution">
    <text evidence="3">The sequence shown here is derived from an EMBL/GenBank/DDBJ whole genome shotgun (WGS) entry which is preliminary data.</text>
</comment>
<feature type="domain" description="Glyoxalase-related protein" evidence="2">
    <location>
        <begin position="7"/>
        <end position="144"/>
    </location>
</feature>
<evidence type="ECO:0000256" key="1">
    <source>
        <dbReference type="SAM" id="MobiDB-lite"/>
    </source>
</evidence>
<gene>
    <name evidence="3" type="ORF">ABUE31_02590</name>
</gene>
<reference evidence="3 4" key="1">
    <citation type="submission" date="2024-06" db="EMBL/GenBank/DDBJ databases">
        <authorList>
            <person name="Tuo L."/>
        </authorList>
    </citation>
    <scope>NUCLEOTIDE SEQUENCE [LARGE SCALE GENOMIC DNA]</scope>
    <source>
        <strain evidence="3 4">ZMM04-5</strain>
    </source>
</reference>
<dbReference type="Proteomes" id="UP001556196">
    <property type="component" value="Unassembled WGS sequence"/>
</dbReference>
<keyword evidence="4" id="KW-1185">Reference proteome</keyword>
<name>A0ABV3QUX3_9HYPH</name>
<dbReference type="EMBL" id="JBFOCI010000001">
    <property type="protein sequence ID" value="MEW9804874.1"/>
    <property type="molecule type" value="Genomic_DNA"/>
</dbReference>
<feature type="region of interest" description="Disordered" evidence="1">
    <location>
        <begin position="127"/>
        <end position="146"/>
    </location>
</feature>
<organism evidence="3 4">
    <name type="scientific">Mesorhizobium marinum</name>
    <dbReference type="NCBI Taxonomy" id="3228790"/>
    <lineage>
        <taxon>Bacteria</taxon>
        <taxon>Pseudomonadati</taxon>
        <taxon>Pseudomonadota</taxon>
        <taxon>Alphaproteobacteria</taxon>
        <taxon>Hyphomicrobiales</taxon>
        <taxon>Phyllobacteriaceae</taxon>
        <taxon>Mesorhizobium</taxon>
    </lineage>
</organism>
<proteinExistence type="predicted"/>
<dbReference type="InterPro" id="IPR045517">
    <property type="entry name" value="Glyoxalase_8"/>
</dbReference>
<accession>A0ABV3QUX3</accession>
<sequence length="146" mass="15572">MQSTPMPATRDQAKARARQIRAEHAGRGAAISHAEALEKVAAELGYRDWNTAAARLSNLPDVPLQVGDRVAGTYLKQPFAGRVLGVREVHGGASFELTLQFDAPVDVVSFDSFSAFRSRVTATIGSDGVSASRTSDGRPHLEVARA</sequence>
<dbReference type="RefSeq" id="WP_367721932.1">
    <property type="nucleotide sequence ID" value="NZ_JBFOCH010000018.1"/>
</dbReference>
<evidence type="ECO:0000313" key="3">
    <source>
        <dbReference type="EMBL" id="MEW9804874.1"/>
    </source>
</evidence>
<feature type="compositionally biased region" description="Basic and acidic residues" evidence="1">
    <location>
        <begin position="135"/>
        <end position="146"/>
    </location>
</feature>
<evidence type="ECO:0000313" key="4">
    <source>
        <dbReference type="Proteomes" id="UP001556196"/>
    </source>
</evidence>